<dbReference type="EMBL" id="SMFY01000002">
    <property type="protein sequence ID" value="TCK29004.1"/>
    <property type="molecule type" value="Genomic_DNA"/>
</dbReference>
<dbReference type="GO" id="GO:0006355">
    <property type="term" value="P:regulation of DNA-templated transcription"/>
    <property type="evidence" value="ECO:0007669"/>
    <property type="project" value="InterPro"/>
</dbReference>
<proteinExistence type="predicted"/>
<protein>
    <submittedName>
        <fullName evidence="2">Arc-like DNA binding dprotein</fullName>
    </submittedName>
</protein>
<comment type="caution">
    <text evidence="2">The sequence shown here is derived from an EMBL/GenBank/DDBJ whole genome shotgun (WGS) entry which is preliminary data.</text>
</comment>
<dbReference type="Pfam" id="PF03869">
    <property type="entry name" value="Arc"/>
    <property type="match status" value="1"/>
</dbReference>
<dbReference type="OrthoDB" id="8117140at2"/>
<dbReference type="AlphaFoldDB" id="A0A4R1I1F6"/>
<evidence type="ECO:0000313" key="3">
    <source>
        <dbReference type="Proteomes" id="UP000295030"/>
    </source>
</evidence>
<reference evidence="2 3" key="1">
    <citation type="submission" date="2019-03" db="EMBL/GenBank/DDBJ databases">
        <title>Genomic Encyclopedia of Type Strains, Phase IV (KMG-IV): sequencing the most valuable type-strain genomes for metagenomic binning, comparative biology and taxonomic classification.</title>
        <authorList>
            <person name="Goeker M."/>
        </authorList>
    </citation>
    <scope>NUCLEOTIDE SEQUENCE [LARGE SCALE GENOMIC DNA]</scope>
    <source>
        <strain evidence="2 3">DSM 101</strain>
    </source>
</reference>
<dbReference type="InterPro" id="IPR013321">
    <property type="entry name" value="Arc_rbn_hlx_hlx"/>
</dbReference>
<accession>A0A4R1I1F6</accession>
<dbReference type="GO" id="GO:0003677">
    <property type="term" value="F:DNA binding"/>
    <property type="evidence" value="ECO:0007669"/>
    <property type="project" value="InterPro"/>
</dbReference>
<dbReference type="Proteomes" id="UP000295030">
    <property type="component" value="Unassembled WGS sequence"/>
</dbReference>
<evidence type="ECO:0000313" key="2">
    <source>
        <dbReference type="EMBL" id="TCK29004.1"/>
    </source>
</evidence>
<dbReference type="InterPro" id="IPR010985">
    <property type="entry name" value="Ribbon_hlx_hlx"/>
</dbReference>
<organism evidence="2 3">
    <name type="scientific">Ancylobacter aquaticus</name>
    <dbReference type="NCBI Taxonomy" id="100"/>
    <lineage>
        <taxon>Bacteria</taxon>
        <taxon>Pseudomonadati</taxon>
        <taxon>Pseudomonadota</taxon>
        <taxon>Alphaproteobacteria</taxon>
        <taxon>Hyphomicrobiales</taxon>
        <taxon>Xanthobacteraceae</taxon>
        <taxon>Ancylobacter</taxon>
    </lineage>
</organism>
<keyword evidence="3" id="KW-1185">Reference proteome</keyword>
<dbReference type="InterPro" id="IPR005569">
    <property type="entry name" value="Arc_DNA-bd_dom"/>
</dbReference>
<evidence type="ECO:0000259" key="1">
    <source>
        <dbReference type="Pfam" id="PF03869"/>
    </source>
</evidence>
<name>A0A4R1I1F6_ANCAQ</name>
<feature type="domain" description="Arc-like DNA binding" evidence="1">
    <location>
        <begin position="2"/>
        <end position="43"/>
    </location>
</feature>
<dbReference type="Gene3D" id="1.10.1220.10">
    <property type="entry name" value="Met repressor-like"/>
    <property type="match status" value="1"/>
</dbReference>
<sequence>MSREDLHFRLRIPEALKGRISASADANNRSMTAEMISRLETSFGPPQDMLLQALAALGDKLLEDEHIVELPAAAVQTLREAAEKRGLSMEDLVNRLVTKAAYHIGAKTDVGLELLRRIDKNTED</sequence>
<dbReference type="SUPFAM" id="SSF47598">
    <property type="entry name" value="Ribbon-helix-helix"/>
    <property type="match status" value="1"/>
</dbReference>
<gene>
    <name evidence="2" type="ORF">EV667_3022</name>
</gene>